<dbReference type="Pfam" id="PF11716">
    <property type="entry name" value="MDMPI_N"/>
    <property type="match status" value="1"/>
</dbReference>
<organism evidence="2">
    <name type="scientific">Streptomyces sp. NBC_00119</name>
    <dbReference type="NCBI Taxonomy" id="2975659"/>
    <lineage>
        <taxon>Bacteria</taxon>
        <taxon>Bacillati</taxon>
        <taxon>Actinomycetota</taxon>
        <taxon>Actinomycetes</taxon>
        <taxon>Kitasatosporales</taxon>
        <taxon>Streptomycetaceae</taxon>
        <taxon>Streptomyces</taxon>
    </lineage>
</organism>
<evidence type="ECO:0000313" key="2">
    <source>
        <dbReference type="EMBL" id="WTS13754.1"/>
    </source>
</evidence>
<gene>
    <name evidence="2" type="ORF">OHU69_23475</name>
</gene>
<reference evidence="2" key="1">
    <citation type="submission" date="2022-10" db="EMBL/GenBank/DDBJ databases">
        <title>The complete genomes of actinobacterial strains from the NBC collection.</title>
        <authorList>
            <person name="Joergensen T.S."/>
            <person name="Alvarez Arevalo M."/>
            <person name="Sterndorff E.B."/>
            <person name="Faurdal D."/>
            <person name="Vuksanovic O."/>
            <person name="Mourched A.-S."/>
            <person name="Charusanti P."/>
            <person name="Shaw S."/>
            <person name="Blin K."/>
            <person name="Weber T."/>
        </authorList>
    </citation>
    <scope>NUCLEOTIDE SEQUENCE</scope>
    <source>
        <strain evidence="2">NBC_00119</strain>
    </source>
</reference>
<dbReference type="InterPro" id="IPR017520">
    <property type="entry name" value="CHP03086"/>
</dbReference>
<protein>
    <submittedName>
        <fullName evidence="2">TIGR03086 family metal-binding protein</fullName>
    </submittedName>
</protein>
<dbReference type="EMBL" id="CP108195">
    <property type="protein sequence ID" value="WTS13754.1"/>
    <property type="molecule type" value="Genomic_DNA"/>
</dbReference>
<dbReference type="SUPFAM" id="SSF109854">
    <property type="entry name" value="DinB/YfiT-like putative metalloenzymes"/>
    <property type="match status" value="1"/>
</dbReference>
<dbReference type="NCBIfam" id="TIGR03083">
    <property type="entry name" value="maleylpyruvate isomerase family mycothiol-dependent enzyme"/>
    <property type="match status" value="1"/>
</dbReference>
<proteinExistence type="predicted"/>
<dbReference type="NCBIfam" id="TIGR03086">
    <property type="entry name" value="TIGR03086 family metal-binding protein"/>
    <property type="match status" value="1"/>
</dbReference>
<dbReference type="Gene3D" id="1.20.120.450">
    <property type="entry name" value="dinb family like domain"/>
    <property type="match status" value="1"/>
</dbReference>
<name>A0AAU1UAT1_9ACTN</name>
<dbReference type="GO" id="GO:0046872">
    <property type="term" value="F:metal ion binding"/>
    <property type="evidence" value="ECO:0007669"/>
    <property type="project" value="InterPro"/>
</dbReference>
<accession>A0AAU1UAT1</accession>
<sequence>MNDIHGNNGSLGNPRGIGDLLDVAVERAVPVVRALPDGRLEAATPCAEFDVKALVNHLFQVMEQFQRLAAKQDSDFAESPDRVAEGPDWRERFGEEARKLVAAWSAPGAEEGTTGAMNMPAATVGSMVLLDLTVHIWDLARATGQEYVPEGEALAVVERLAGTVAELAPTARSMGVFGEAVPEPAGASAFERLLAATGRDPRWAAPVS</sequence>
<dbReference type="AlphaFoldDB" id="A0AAU1UAT1"/>
<feature type="domain" description="Mycothiol-dependent maleylpyruvate isomerase metal-binding" evidence="1">
    <location>
        <begin position="26"/>
        <end position="140"/>
    </location>
</feature>
<dbReference type="InterPro" id="IPR034660">
    <property type="entry name" value="DinB/YfiT-like"/>
</dbReference>
<evidence type="ECO:0000259" key="1">
    <source>
        <dbReference type="Pfam" id="PF11716"/>
    </source>
</evidence>
<dbReference type="InterPro" id="IPR017517">
    <property type="entry name" value="Maleyloyr_isom"/>
</dbReference>
<dbReference type="InterPro" id="IPR024344">
    <property type="entry name" value="MDMPI_metal-binding"/>
</dbReference>